<protein>
    <recommendedName>
        <fullName evidence="4">Blue (type 1) copper domain-containing protein</fullName>
    </recommendedName>
</protein>
<evidence type="ECO:0000313" key="5">
    <source>
        <dbReference type="EMBL" id="UXI66727.1"/>
    </source>
</evidence>
<keyword evidence="1" id="KW-0479">Metal-binding</keyword>
<evidence type="ECO:0000313" key="6">
    <source>
        <dbReference type="Proteomes" id="UP001064632"/>
    </source>
</evidence>
<evidence type="ECO:0000256" key="1">
    <source>
        <dbReference type="ARBA" id="ARBA00022723"/>
    </source>
</evidence>
<dbReference type="InterPro" id="IPR000923">
    <property type="entry name" value="BlueCu_1"/>
</dbReference>
<evidence type="ECO:0000256" key="2">
    <source>
        <dbReference type="ARBA" id="ARBA00023008"/>
    </source>
</evidence>
<feature type="signal peptide" evidence="3">
    <location>
        <begin position="1"/>
        <end position="22"/>
    </location>
</feature>
<keyword evidence="3" id="KW-0732">Signal</keyword>
<dbReference type="InterPro" id="IPR008972">
    <property type="entry name" value="Cupredoxin"/>
</dbReference>
<feature type="domain" description="Blue (type 1) copper" evidence="4">
    <location>
        <begin position="24"/>
        <end position="107"/>
    </location>
</feature>
<keyword evidence="2" id="KW-0186">Copper</keyword>
<name>A0ABY6BB10_9GAMM</name>
<sequence>MLNYRRLCGWSALVFMATPVQSANVEVRVGGGQNVYVPARVTITLGDTVTFYNAGGLHNVVAEDGSFRCANGCDRAGGSGTPSSAAWRATVLPTEAGTIDYYCQVHGMPVGGYGGGVPMRGSIVVQPPDTPVVLDAAYSGNWYDPAQNGHGIQLEYLGNNVVTAFWFTFDNAGNQVWLNGAGTADGHRVQISTARVIGGRFPPNFNPALVQSTSWGTLTLTFASCQSARLDWTTTDPAFTPSGFMNLTRLTQVSGTSCP</sequence>
<dbReference type="SUPFAM" id="SSF49503">
    <property type="entry name" value="Cupredoxins"/>
    <property type="match status" value="1"/>
</dbReference>
<reference evidence="5" key="1">
    <citation type="submission" date="2022-09" db="EMBL/GenBank/DDBJ databases">
        <title>Tahibacter sp. nov., isolated from a fresh water.</title>
        <authorList>
            <person name="Baek J.H."/>
            <person name="Lee J.K."/>
            <person name="Kim J.M."/>
            <person name="Jeon C.O."/>
        </authorList>
    </citation>
    <scope>NUCLEOTIDE SEQUENCE</scope>
    <source>
        <strain evidence="5">W38</strain>
    </source>
</reference>
<feature type="chain" id="PRO_5047273026" description="Blue (type 1) copper domain-containing protein" evidence="3">
    <location>
        <begin position="23"/>
        <end position="259"/>
    </location>
</feature>
<gene>
    <name evidence="5" type="ORF">N4264_18500</name>
</gene>
<evidence type="ECO:0000256" key="3">
    <source>
        <dbReference type="SAM" id="SignalP"/>
    </source>
</evidence>
<organism evidence="5 6">
    <name type="scientific">Tahibacter amnicola</name>
    <dbReference type="NCBI Taxonomy" id="2976241"/>
    <lineage>
        <taxon>Bacteria</taxon>
        <taxon>Pseudomonadati</taxon>
        <taxon>Pseudomonadota</taxon>
        <taxon>Gammaproteobacteria</taxon>
        <taxon>Lysobacterales</taxon>
        <taxon>Rhodanobacteraceae</taxon>
        <taxon>Tahibacter</taxon>
    </lineage>
</organism>
<accession>A0ABY6BB10</accession>
<dbReference type="Proteomes" id="UP001064632">
    <property type="component" value="Chromosome"/>
</dbReference>
<dbReference type="RefSeq" id="WP_261693707.1">
    <property type="nucleotide sequence ID" value="NZ_CP104694.1"/>
</dbReference>
<proteinExistence type="predicted"/>
<dbReference type="Pfam" id="PF00127">
    <property type="entry name" value="Copper-bind"/>
    <property type="match status" value="1"/>
</dbReference>
<dbReference type="Gene3D" id="2.60.40.420">
    <property type="entry name" value="Cupredoxins - blue copper proteins"/>
    <property type="match status" value="1"/>
</dbReference>
<dbReference type="EMBL" id="CP104694">
    <property type="protein sequence ID" value="UXI66727.1"/>
    <property type="molecule type" value="Genomic_DNA"/>
</dbReference>
<evidence type="ECO:0000259" key="4">
    <source>
        <dbReference type="Pfam" id="PF00127"/>
    </source>
</evidence>
<keyword evidence="6" id="KW-1185">Reference proteome</keyword>